<sequence>MHIWHSPPPSAKNKALYAVRGNDDDTGEQRCDTLMFFLKAAVSSPQTPCESVNLTEGEPIKARKARRNGVILSGPSLLKCGGRTPPVSEACCLCCPNLFPPARLWATVAKVPAAKLLI</sequence>
<dbReference type="Proteomes" id="UP001221898">
    <property type="component" value="Unassembled WGS sequence"/>
</dbReference>
<name>A0AAD7WP97_9TELE</name>
<protein>
    <submittedName>
        <fullName evidence="1">Uncharacterized protein</fullName>
    </submittedName>
</protein>
<reference evidence="1" key="1">
    <citation type="journal article" date="2023" name="Science">
        <title>Genome structures resolve the early diversification of teleost fishes.</title>
        <authorList>
            <person name="Parey E."/>
            <person name="Louis A."/>
            <person name="Montfort J."/>
            <person name="Bouchez O."/>
            <person name="Roques C."/>
            <person name="Iampietro C."/>
            <person name="Lluch J."/>
            <person name="Castinel A."/>
            <person name="Donnadieu C."/>
            <person name="Desvignes T."/>
            <person name="Floi Bucao C."/>
            <person name="Jouanno E."/>
            <person name="Wen M."/>
            <person name="Mejri S."/>
            <person name="Dirks R."/>
            <person name="Jansen H."/>
            <person name="Henkel C."/>
            <person name="Chen W.J."/>
            <person name="Zahm M."/>
            <person name="Cabau C."/>
            <person name="Klopp C."/>
            <person name="Thompson A.W."/>
            <person name="Robinson-Rechavi M."/>
            <person name="Braasch I."/>
            <person name="Lecointre G."/>
            <person name="Bobe J."/>
            <person name="Postlethwait J.H."/>
            <person name="Berthelot C."/>
            <person name="Roest Crollius H."/>
            <person name="Guiguen Y."/>
        </authorList>
    </citation>
    <scope>NUCLEOTIDE SEQUENCE</scope>
    <source>
        <strain evidence="1">NC1722</strain>
    </source>
</reference>
<dbReference type="AlphaFoldDB" id="A0AAD7WP97"/>
<proteinExistence type="predicted"/>
<keyword evidence="2" id="KW-1185">Reference proteome</keyword>
<evidence type="ECO:0000313" key="2">
    <source>
        <dbReference type="Proteomes" id="UP001221898"/>
    </source>
</evidence>
<comment type="caution">
    <text evidence="1">The sequence shown here is derived from an EMBL/GenBank/DDBJ whole genome shotgun (WGS) entry which is preliminary data.</text>
</comment>
<accession>A0AAD7WP97</accession>
<dbReference type="EMBL" id="JAINUG010000054">
    <property type="protein sequence ID" value="KAJ8404396.1"/>
    <property type="molecule type" value="Genomic_DNA"/>
</dbReference>
<evidence type="ECO:0000313" key="1">
    <source>
        <dbReference type="EMBL" id="KAJ8404396.1"/>
    </source>
</evidence>
<organism evidence="1 2">
    <name type="scientific">Aldrovandia affinis</name>
    <dbReference type="NCBI Taxonomy" id="143900"/>
    <lineage>
        <taxon>Eukaryota</taxon>
        <taxon>Metazoa</taxon>
        <taxon>Chordata</taxon>
        <taxon>Craniata</taxon>
        <taxon>Vertebrata</taxon>
        <taxon>Euteleostomi</taxon>
        <taxon>Actinopterygii</taxon>
        <taxon>Neopterygii</taxon>
        <taxon>Teleostei</taxon>
        <taxon>Notacanthiformes</taxon>
        <taxon>Halosauridae</taxon>
        <taxon>Aldrovandia</taxon>
    </lineage>
</organism>
<gene>
    <name evidence="1" type="ORF">AAFF_G00341690</name>
</gene>